<feature type="compositionally biased region" description="Polar residues" evidence="2">
    <location>
        <begin position="636"/>
        <end position="648"/>
    </location>
</feature>
<dbReference type="PANTHER" id="PTHR46430:SF3">
    <property type="entry name" value="ACTIVATOR OF C KINASE PROTEIN 1"/>
    <property type="match status" value="1"/>
</dbReference>
<dbReference type="Pfam" id="PF08238">
    <property type="entry name" value="Sel1"/>
    <property type="match status" value="7"/>
</dbReference>
<proteinExistence type="predicted"/>
<evidence type="ECO:0000256" key="2">
    <source>
        <dbReference type="SAM" id="MobiDB-lite"/>
    </source>
</evidence>
<gene>
    <name evidence="3" type="ORF">JOL62DRAFT_44531</name>
</gene>
<feature type="compositionally biased region" description="Pro residues" evidence="2">
    <location>
        <begin position="556"/>
        <end position="570"/>
    </location>
</feature>
<feature type="compositionally biased region" description="Polar residues" evidence="2">
    <location>
        <begin position="450"/>
        <end position="459"/>
    </location>
</feature>
<comment type="caution">
    <text evidence="3">The sequence shown here is derived from an EMBL/GenBank/DDBJ whole genome shotgun (WGS) entry which is preliminary data.</text>
</comment>
<dbReference type="InterPro" id="IPR006597">
    <property type="entry name" value="Sel1-like"/>
</dbReference>
<feature type="region of interest" description="Disordered" evidence="2">
    <location>
        <begin position="1"/>
        <end position="333"/>
    </location>
</feature>
<dbReference type="SMART" id="SM00671">
    <property type="entry name" value="SEL1"/>
    <property type="match status" value="7"/>
</dbReference>
<dbReference type="InterPro" id="IPR051726">
    <property type="entry name" value="Chitin_Synth_Reg"/>
</dbReference>
<dbReference type="InterPro" id="IPR011990">
    <property type="entry name" value="TPR-like_helical_dom_sf"/>
</dbReference>
<accession>A0ABR1NCE8</accession>
<dbReference type="EMBL" id="JBBPBF010000012">
    <property type="protein sequence ID" value="KAK7611756.1"/>
    <property type="molecule type" value="Genomic_DNA"/>
</dbReference>
<evidence type="ECO:0000256" key="1">
    <source>
        <dbReference type="ARBA" id="ARBA00022737"/>
    </source>
</evidence>
<organism evidence="3 4">
    <name type="scientific">Phyllosticta paracitricarpa</name>
    <dbReference type="NCBI Taxonomy" id="2016321"/>
    <lineage>
        <taxon>Eukaryota</taxon>
        <taxon>Fungi</taxon>
        <taxon>Dikarya</taxon>
        <taxon>Ascomycota</taxon>
        <taxon>Pezizomycotina</taxon>
        <taxon>Dothideomycetes</taxon>
        <taxon>Dothideomycetes incertae sedis</taxon>
        <taxon>Botryosphaeriales</taxon>
        <taxon>Phyllostictaceae</taxon>
        <taxon>Phyllosticta</taxon>
    </lineage>
</organism>
<feature type="compositionally biased region" description="Pro residues" evidence="2">
    <location>
        <begin position="94"/>
        <end position="129"/>
    </location>
</feature>
<feature type="compositionally biased region" description="Pro residues" evidence="2">
    <location>
        <begin position="169"/>
        <end position="185"/>
    </location>
</feature>
<feature type="compositionally biased region" description="Low complexity" evidence="2">
    <location>
        <begin position="159"/>
        <end position="168"/>
    </location>
</feature>
<feature type="region of interest" description="Disordered" evidence="2">
    <location>
        <begin position="362"/>
        <end position="721"/>
    </location>
</feature>
<feature type="compositionally biased region" description="Polar residues" evidence="2">
    <location>
        <begin position="472"/>
        <end position="485"/>
    </location>
</feature>
<dbReference type="SUPFAM" id="SSF81901">
    <property type="entry name" value="HCP-like"/>
    <property type="match status" value="1"/>
</dbReference>
<sequence length="1110" mass="120588">MAYDAHANYELPPRHYYAQGPPQNQAYYGSSYHDDYAQDQGGYAYDDGNAYQDGYGYADDQYNGYSGGGYGHQQAPPPTRQIGPPGGYGMMNGGPPPPHNAPMPRGPPPQGGRMPPRGPPLGPAGPGPGPRSYGPPQGAGARPPMRGDGRGRPPPQNFGPAGDPMGRGRPPPQGMPPNAPIPNGAPRPKLGRPASPQAMPFDSPFPVFPTKTPPRTRNKPIEEGMANMSMNGRPGDDPSRQGPRKMSKSSESGRPPLNDQHRTPPYQQTPRSRAGGPGSGAPQQNGFDRPSPPIRAHTAGPVDNHIGGFRMPAFGSPETPPHVQRSATMPQNYQQALDFDHEDTWNEPVPPVPSLPQLNAAADASIPRPRTAGDRRQQPQIGHVGAMAYKTPYQPPKYQHGQQPSEGGYGAHSYADREAAIEAEMPDFDSLPQEPLHRRGQSFERHLGDSGSNTPVNQSQPPPEFPMANGNMMGQQIYRSKSQPDFNRGRYPNGYTAEPSEEVPALPQLPRSNTVQEYGQGAFFQSPPPPRPNTANGRGPFPSGPQPGPQGSGYRGPPPAGPLPRLPPNARPANRFYGQPAPGPMGRPSLEQQQYNSDPGPHGMRQGPPQGPLPDHRARGPLRAQNNVMSPGGASNPMSPGSGSNIMSPSEERKSQNEDALPHHPTPAAHADSLPHHPAPVRPGHMGQKPAPVRNYSGNGPQAVPTIAQPQPSKKPGRRYSDPLTLESLARLRQDVQNHPRNDALHLKYAKKLVDAASILANEGGRADPKTTAKNRERYIQEAYKSVKKLVQREYPEAMFYLADCYGQGSLGLNVDEKEAFSLYMQAAKHGHAPSAYRTAVCCEIGAEEGGGTRKDPMKAMQWYKRAAALGDVAAMYKLGMVLLKGLMGQQKNISEAITWLKRAADRADEDNPHALHELALLYCNKAAANAQHVPDHLIGNDDAQAYSLFKRAADMGYKFSQFRLGEAYEYGLLGCPIDQRNSIAWYTRAAAQGEHQAELALSGWYLTGSQGILEQSDTEAYLWARKAACADPPLPKAMFAMGYFTEVGIGCPRSLDEAKRWYGRAASHKFPKAQERLEELKRGGVRAQRSRERLSRSNHKQHEENCIVM</sequence>
<dbReference type="Proteomes" id="UP001367316">
    <property type="component" value="Unassembled WGS sequence"/>
</dbReference>
<feature type="compositionally biased region" description="Basic and acidic residues" evidence="2">
    <location>
        <begin position="650"/>
        <end position="662"/>
    </location>
</feature>
<feature type="compositionally biased region" description="Basic and acidic residues" evidence="2">
    <location>
        <begin position="1090"/>
        <end position="1110"/>
    </location>
</feature>
<keyword evidence="1" id="KW-0677">Repeat</keyword>
<feature type="compositionally biased region" description="Low complexity" evidence="2">
    <location>
        <begin position="130"/>
        <end position="144"/>
    </location>
</feature>
<dbReference type="PANTHER" id="PTHR46430">
    <property type="entry name" value="PROTEIN SKT5-RELATED"/>
    <property type="match status" value="1"/>
</dbReference>
<evidence type="ECO:0000313" key="4">
    <source>
        <dbReference type="Proteomes" id="UP001367316"/>
    </source>
</evidence>
<evidence type="ECO:0000313" key="3">
    <source>
        <dbReference type="EMBL" id="KAK7611756.1"/>
    </source>
</evidence>
<feature type="compositionally biased region" description="Basic and acidic residues" evidence="2">
    <location>
        <begin position="435"/>
        <end position="448"/>
    </location>
</feature>
<reference evidence="3 4" key="1">
    <citation type="submission" date="2024-04" db="EMBL/GenBank/DDBJ databases">
        <title>Phyllosticta paracitricarpa is synonymous to the EU quarantine fungus P. citricarpa based on phylogenomic analyses.</title>
        <authorList>
            <consortium name="Lawrence Berkeley National Laboratory"/>
            <person name="Van ingen-buijs V.A."/>
            <person name="Van westerhoven A.C."/>
            <person name="Haridas S."/>
            <person name="Skiadas P."/>
            <person name="Martin F."/>
            <person name="Groenewald J.Z."/>
            <person name="Crous P.W."/>
            <person name="Seidl M.F."/>
        </authorList>
    </citation>
    <scope>NUCLEOTIDE SEQUENCE [LARGE SCALE GENOMIC DNA]</scope>
    <source>
        <strain evidence="3 4">CBS 141358</strain>
    </source>
</reference>
<feature type="compositionally biased region" description="Low complexity" evidence="2">
    <location>
        <begin position="38"/>
        <end position="64"/>
    </location>
</feature>
<keyword evidence="4" id="KW-1185">Reference proteome</keyword>
<dbReference type="Gene3D" id="1.25.40.10">
    <property type="entry name" value="Tetratricopeptide repeat domain"/>
    <property type="match status" value="2"/>
</dbReference>
<feature type="region of interest" description="Disordered" evidence="2">
    <location>
        <begin position="1080"/>
        <end position="1110"/>
    </location>
</feature>
<protein>
    <submittedName>
        <fullName evidence="3">Uncharacterized protein</fullName>
    </submittedName>
</protein>
<name>A0ABR1NCE8_9PEZI</name>